<gene>
    <name evidence="1" type="ORF">E2C01_101044</name>
</gene>
<keyword evidence="2" id="KW-1185">Reference proteome</keyword>
<name>A0A5B7KJG8_PORTR</name>
<accession>A0A5B7KJG8</accession>
<protein>
    <submittedName>
        <fullName evidence="1">Uncharacterized protein</fullName>
    </submittedName>
</protein>
<comment type="caution">
    <text evidence="1">The sequence shown here is derived from an EMBL/GenBank/DDBJ whole genome shotgun (WGS) entry which is preliminary data.</text>
</comment>
<sequence>MSVRSCLAEGLERGSFEEREAAGERKREDSRLEKDLLARDCSNTSRRRWCGTNGDKLASIL</sequence>
<organism evidence="1 2">
    <name type="scientific">Portunus trituberculatus</name>
    <name type="common">Swimming crab</name>
    <name type="synonym">Neptunus trituberculatus</name>
    <dbReference type="NCBI Taxonomy" id="210409"/>
    <lineage>
        <taxon>Eukaryota</taxon>
        <taxon>Metazoa</taxon>
        <taxon>Ecdysozoa</taxon>
        <taxon>Arthropoda</taxon>
        <taxon>Crustacea</taxon>
        <taxon>Multicrustacea</taxon>
        <taxon>Malacostraca</taxon>
        <taxon>Eumalacostraca</taxon>
        <taxon>Eucarida</taxon>
        <taxon>Decapoda</taxon>
        <taxon>Pleocyemata</taxon>
        <taxon>Brachyura</taxon>
        <taxon>Eubrachyura</taxon>
        <taxon>Portunoidea</taxon>
        <taxon>Portunidae</taxon>
        <taxon>Portuninae</taxon>
        <taxon>Portunus</taxon>
    </lineage>
</organism>
<dbReference type="EMBL" id="VSRR010145391">
    <property type="protein sequence ID" value="MPD05309.1"/>
    <property type="molecule type" value="Genomic_DNA"/>
</dbReference>
<evidence type="ECO:0000313" key="2">
    <source>
        <dbReference type="Proteomes" id="UP000324222"/>
    </source>
</evidence>
<evidence type="ECO:0000313" key="1">
    <source>
        <dbReference type="EMBL" id="MPD05309.1"/>
    </source>
</evidence>
<dbReference type="AlphaFoldDB" id="A0A5B7KJG8"/>
<proteinExistence type="predicted"/>
<dbReference type="Proteomes" id="UP000324222">
    <property type="component" value="Unassembled WGS sequence"/>
</dbReference>
<reference evidence="1 2" key="1">
    <citation type="submission" date="2019-05" db="EMBL/GenBank/DDBJ databases">
        <title>Another draft genome of Portunus trituberculatus and its Hox gene families provides insights of decapod evolution.</title>
        <authorList>
            <person name="Jeong J.-H."/>
            <person name="Song I."/>
            <person name="Kim S."/>
            <person name="Choi T."/>
            <person name="Kim D."/>
            <person name="Ryu S."/>
            <person name="Kim W."/>
        </authorList>
    </citation>
    <scope>NUCLEOTIDE SEQUENCE [LARGE SCALE GENOMIC DNA]</scope>
    <source>
        <tissue evidence="1">Muscle</tissue>
    </source>
</reference>